<protein>
    <submittedName>
        <fullName evidence="1">Uncharacterized protein</fullName>
    </submittedName>
</protein>
<dbReference type="Proteomes" id="UP000749646">
    <property type="component" value="Unassembled WGS sequence"/>
</dbReference>
<organism evidence="1 2">
    <name type="scientific">Modicella reniformis</name>
    <dbReference type="NCBI Taxonomy" id="1440133"/>
    <lineage>
        <taxon>Eukaryota</taxon>
        <taxon>Fungi</taxon>
        <taxon>Fungi incertae sedis</taxon>
        <taxon>Mucoromycota</taxon>
        <taxon>Mortierellomycotina</taxon>
        <taxon>Mortierellomycetes</taxon>
        <taxon>Mortierellales</taxon>
        <taxon>Mortierellaceae</taxon>
        <taxon>Modicella</taxon>
    </lineage>
</organism>
<keyword evidence="2" id="KW-1185">Reference proteome</keyword>
<reference evidence="1" key="1">
    <citation type="journal article" date="2020" name="Fungal Divers.">
        <title>Resolving the Mortierellaceae phylogeny through synthesis of multi-gene phylogenetics and phylogenomics.</title>
        <authorList>
            <person name="Vandepol N."/>
            <person name="Liber J."/>
            <person name="Desiro A."/>
            <person name="Na H."/>
            <person name="Kennedy M."/>
            <person name="Barry K."/>
            <person name="Grigoriev I.V."/>
            <person name="Miller A.N."/>
            <person name="O'Donnell K."/>
            <person name="Stajich J.E."/>
            <person name="Bonito G."/>
        </authorList>
    </citation>
    <scope>NUCLEOTIDE SEQUENCE</scope>
    <source>
        <strain evidence="1">MES-2147</strain>
    </source>
</reference>
<gene>
    <name evidence="1" type="ORF">BGZ65_008086</name>
</gene>
<proteinExistence type="predicted"/>
<dbReference type="EMBL" id="JAAAHW010007426">
    <property type="protein sequence ID" value="KAF9948396.1"/>
    <property type="molecule type" value="Genomic_DNA"/>
</dbReference>
<sequence length="115" mass="13270">MEDIQGIQGIQDKEDIQVKVDIQDKVDLEDTEDIQDKADLEDMEGPEDIQVQVDSEEEELGDQDSHLVQVMVQERHLISMPQCQCHKVPHTYHGTRSGRWLVGRPHMVQVTHQCQ</sequence>
<comment type="caution">
    <text evidence="1">The sequence shown here is derived from an EMBL/GenBank/DDBJ whole genome shotgun (WGS) entry which is preliminary data.</text>
</comment>
<name>A0A9P6LW89_9FUNG</name>
<evidence type="ECO:0000313" key="2">
    <source>
        <dbReference type="Proteomes" id="UP000749646"/>
    </source>
</evidence>
<accession>A0A9P6LW89</accession>
<dbReference type="AlphaFoldDB" id="A0A9P6LW89"/>
<evidence type="ECO:0000313" key="1">
    <source>
        <dbReference type="EMBL" id="KAF9948396.1"/>
    </source>
</evidence>